<feature type="transmembrane region" description="Helical" evidence="2">
    <location>
        <begin position="308"/>
        <end position="325"/>
    </location>
</feature>
<dbReference type="Pfam" id="PF20237">
    <property type="entry name" value="DUF6594"/>
    <property type="match status" value="1"/>
</dbReference>
<evidence type="ECO:0000259" key="3">
    <source>
        <dbReference type="Pfam" id="PF20237"/>
    </source>
</evidence>
<gene>
    <name evidence="4" type="ORF">PV09_09071</name>
</gene>
<feature type="region of interest" description="Disordered" evidence="1">
    <location>
        <begin position="1"/>
        <end position="26"/>
    </location>
</feature>
<proteinExistence type="predicted"/>
<evidence type="ECO:0000313" key="5">
    <source>
        <dbReference type="Proteomes" id="UP000053259"/>
    </source>
</evidence>
<accession>A0A0D1ZXM2</accession>
<dbReference type="OrthoDB" id="3546297at2759"/>
<feature type="domain" description="DUF6594" evidence="3">
    <location>
        <begin position="73"/>
        <end position="320"/>
    </location>
</feature>
<dbReference type="STRING" id="253628.A0A0D1ZXM2"/>
<reference evidence="4 5" key="1">
    <citation type="submission" date="2015-01" db="EMBL/GenBank/DDBJ databases">
        <title>The Genome Sequence of Ochroconis gallopava CBS43764.</title>
        <authorList>
            <consortium name="The Broad Institute Genomics Platform"/>
            <person name="Cuomo C."/>
            <person name="de Hoog S."/>
            <person name="Gorbushina A."/>
            <person name="Stielow B."/>
            <person name="Teixiera M."/>
            <person name="Abouelleil A."/>
            <person name="Chapman S.B."/>
            <person name="Priest M."/>
            <person name="Young S.K."/>
            <person name="Wortman J."/>
            <person name="Nusbaum C."/>
            <person name="Birren B."/>
        </authorList>
    </citation>
    <scope>NUCLEOTIDE SEQUENCE [LARGE SCALE GENOMIC DNA]</scope>
    <source>
        <strain evidence="4 5">CBS 43764</strain>
    </source>
</reference>
<name>A0A0D1ZXM2_9PEZI</name>
<feature type="transmembrane region" description="Helical" evidence="2">
    <location>
        <begin position="256"/>
        <end position="275"/>
    </location>
</feature>
<dbReference type="HOGENOM" id="CLU_850475_0_0_1"/>
<keyword evidence="2" id="KW-0472">Membrane</keyword>
<dbReference type="Proteomes" id="UP000053259">
    <property type="component" value="Unassembled WGS sequence"/>
</dbReference>
<dbReference type="PANTHER" id="PTHR34502:SF5">
    <property type="entry name" value="DUF6594 DOMAIN-CONTAINING PROTEIN"/>
    <property type="match status" value="1"/>
</dbReference>
<protein>
    <recommendedName>
        <fullName evidence="3">DUF6594 domain-containing protein</fullName>
    </recommendedName>
</protein>
<evidence type="ECO:0000256" key="2">
    <source>
        <dbReference type="SAM" id="Phobius"/>
    </source>
</evidence>
<dbReference type="PANTHER" id="PTHR34502">
    <property type="entry name" value="DUF6594 DOMAIN-CONTAINING PROTEIN-RELATED"/>
    <property type="match status" value="1"/>
</dbReference>
<sequence>MADQLNQDLEKGEDVTPVPKQLRRRQKLKFTYDPPEELKTGKSAQSKVNPYKTALPDTSTIWQQVHDKNETGQWNFERFESMQLLNLCLLQHEIRETSEEIYDVVRERATIEGYWDIEEFPVDRVKEPAARIRALLKEAQLIQGPDETLIAVNSVMAFPKAPFGTIKEYDGTKYKAIPRIMVDIRHDLEPDGLRKLLTRFFPSWVKSTFACFGFGPGKFMKARNAIKQPLPDYTKARAKEHEDEAFRVVVDNTARLIVSIFAGASLLVPMILMIFSKSSNANLIICSVFVLAFGAIISFGTKSSNQEIVGATAAYAAVLVVFIGASS</sequence>
<dbReference type="RefSeq" id="XP_016209077.1">
    <property type="nucleotide sequence ID" value="XM_016363063.1"/>
</dbReference>
<dbReference type="InterPro" id="IPR046529">
    <property type="entry name" value="DUF6594"/>
</dbReference>
<evidence type="ECO:0000256" key="1">
    <source>
        <dbReference type="SAM" id="MobiDB-lite"/>
    </source>
</evidence>
<keyword evidence="2" id="KW-0812">Transmembrane</keyword>
<dbReference type="EMBL" id="KN847581">
    <property type="protein sequence ID" value="KIV99207.1"/>
    <property type="molecule type" value="Genomic_DNA"/>
</dbReference>
<dbReference type="InParanoid" id="A0A0D1ZXM2"/>
<feature type="transmembrane region" description="Helical" evidence="2">
    <location>
        <begin position="281"/>
        <end position="301"/>
    </location>
</feature>
<organism evidence="4 5">
    <name type="scientific">Verruconis gallopava</name>
    <dbReference type="NCBI Taxonomy" id="253628"/>
    <lineage>
        <taxon>Eukaryota</taxon>
        <taxon>Fungi</taxon>
        <taxon>Dikarya</taxon>
        <taxon>Ascomycota</taxon>
        <taxon>Pezizomycotina</taxon>
        <taxon>Dothideomycetes</taxon>
        <taxon>Pleosporomycetidae</taxon>
        <taxon>Venturiales</taxon>
        <taxon>Sympoventuriaceae</taxon>
        <taxon>Verruconis</taxon>
    </lineage>
</organism>
<dbReference type="GeneID" id="27317044"/>
<dbReference type="VEuPathDB" id="FungiDB:PV09_09071"/>
<evidence type="ECO:0000313" key="4">
    <source>
        <dbReference type="EMBL" id="KIV99207.1"/>
    </source>
</evidence>
<dbReference type="AlphaFoldDB" id="A0A0D1ZXM2"/>
<keyword evidence="5" id="KW-1185">Reference proteome</keyword>
<keyword evidence="2" id="KW-1133">Transmembrane helix</keyword>